<accession>A0A1I1JNL1</accession>
<dbReference type="InterPro" id="IPR002941">
    <property type="entry name" value="DNA_methylase_N4/N6"/>
</dbReference>
<dbReference type="Pfam" id="PF01555">
    <property type="entry name" value="N6_N4_Mtase"/>
    <property type="match status" value="1"/>
</dbReference>
<keyword evidence="2 5" id="KW-0489">Methyltransferase</keyword>
<sequence length="514" mass="58064">MPILRWLTRDEDVRAAEKVPYRLMEEDHELGYGDQNSGNMLIQGDNLDALKALLPYYAGQVKCIYIDPPYNTGSAFEHYDDNLEHSKWLAMVWPRLELLRELLAEDGSIWISIDDRESHYLKVIMDEVFGRKGFLANVVWQKRYSRENRGVLGDAHEHILVYVKNETLFRARANRIPLDEKQAKVYKNPDDPRETDPAKRWRGLPMTAQGYRPNQMYKIVAPNGKVHYPPDGRCWSMVEEEFKKKLADNKIFWGKNGDAAPSVIRYLSEVSGVVPWTWWPHDDAGHTDESKKESIKIFGGSNTADTPKPERLIQRVLQIASNPGELVLDSFLGSGTTAAVAHKMGRRYIGIEMGEHAVTHCVPRLKQVVDGEPGGISEAQNWQGGGGFRFYKLGPPVFTEDGQIQPDIKFPVLAAHIWFTETNTSWAKPHDQTPFLGSHNGHGYALLYNGILGDKAAANGNVLTRKTLAVIRAAQGIFEGPMTIYGERTMLSEATLSAEKIEFKQTPYDVKART</sequence>
<evidence type="ECO:0000313" key="5">
    <source>
        <dbReference type="EMBL" id="SFC50197.1"/>
    </source>
</evidence>
<dbReference type="GO" id="GO:0032259">
    <property type="term" value="P:methylation"/>
    <property type="evidence" value="ECO:0007669"/>
    <property type="project" value="UniProtKB-KW"/>
</dbReference>
<dbReference type="Gene3D" id="3.40.50.150">
    <property type="entry name" value="Vaccinia Virus protein VP39"/>
    <property type="match status" value="1"/>
</dbReference>
<dbReference type="GO" id="GO:0008170">
    <property type="term" value="F:N-methyltransferase activity"/>
    <property type="evidence" value="ECO:0007669"/>
    <property type="project" value="InterPro"/>
</dbReference>
<dbReference type="InterPro" id="IPR002052">
    <property type="entry name" value="DNA_methylase_N6_adenine_CS"/>
</dbReference>
<keyword evidence="3 5" id="KW-0808">Transferase</keyword>
<name>A0A1I1JNL1_9GAMM</name>
<dbReference type="AlphaFoldDB" id="A0A1I1JNL1"/>
<reference evidence="6" key="1">
    <citation type="submission" date="2016-10" db="EMBL/GenBank/DDBJ databases">
        <authorList>
            <person name="Varghese N."/>
            <person name="Submissions S."/>
        </authorList>
    </citation>
    <scope>NUCLEOTIDE SEQUENCE [LARGE SCALE GENOMIC DNA]</scope>
    <source>
        <strain evidence="6">DSM 23439</strain>
    </source>
</reference>
<keyword evidence="6" id="KW-1185">Reference proteome</keyword>
<dbReference type="InterPro" id="IPR001091">
    <property type="entry name" value="RM_Methyltransferase"/>
</dbReference>
<dbReference type="Proteomes" id="UP000199046">
    <property type="component" value="Unassembled WGS sequence"/>
</dbReference>
<dbReference type="STRING" id="402385.SAMN05421848_1675"/>
<feature type="domain" description="DNA methylase N-4/N-6" evidence="4">
    <location>
        <begin position="61"/>
        <end position="359"/>
    </location>
</feature>
<dbReference type="PROSITE" id="PS00092">
    <property type="entry name" value="N6_MTASE"/>
    <property type="match status" value="1"/>
</dbReference>
<dbReference type="SUPFAM" id="SSF53335">
    <property type="entry name" value="S-adenosyl-L-methionine-dependent methyltransferases"/>
    <property type="match status" value="1"/>
</dbReference>
<dbReference type="OrthoDB" id="9816043at2"/>
<evidence type="ECO:0000313" key="6">
    <source>
        <dbReference type="Proteomes" id="UP000199046"/>
    </source>
</evidence>
<evidence type="ECO:0000256" key="1">
    <source>
        <dbReference type="ARBA" id="ARBA00006594"/>
    </source>
</evidence>
<comment type="similarity">
    <text evidence="1">Belongs to the N(4)/N(6)-methyltransferase family.</text>
</comment>
<evidence type="ECO:0000256" key="2">
    <source>
        <dbReference type="ARBA" id="ARBA00022603"/>
    </source>
</evidence>
<dbReference type="PRINTS" id="PR00508">
    <property type="entry name" value="S21N4MTFRASE"/>
</dbReference>
<evidence type="ECO:0000259" key="4">
    <source>
        <dbReference type="Pfam" id="PF01555"/>
    </source>
</evidence>
<dbReference type="InterPro" id="IPR029063">
    <property type="entry name" value="SAM-dependent_MTases_sf"/>
</dbReference>
<dbReference type="EMBL" id="FOLY01000003">
    <property type="protein sequence ID" value="SFC50197.1"/>
    <property type="molecule type" value="Genomic_DNA"/>
</dbReference>
<organism evidence="5 6">
    <name type="scientific">Kushneria avicenniae</name>
    <dbReference type="NCBI Taxonomy" id="402385"/>
    <lineage>
        <taxon>Bacteria</taxon>
        <taxon>Pseudomonadati</taxon>
        <taxon>Pseudomonadota</taxon>
        <taxon>Gammaproteobacteria</taxon>
        <taxon>Oceanospirillales</taxon>
        <taxon>Halomonadaceae</taxon>
        <taxon>Kushneria</taxon>
    </lineage>
</organism>
<protein>
    <submittedName>
        <fullName evidence="5">Adenine-specific DNA-methyltransferase</fullName>
    </submittedName>
</protein>
<dbReference type="GO" id="GO:0003677">
    <property type="term" value="F:DNA binding"/>
    <property type="evidence" value="ECO:0007669"/>
    <property type="project" value="InterPro"/>
</dbReference>
<gene>
    <name evidence="5" type="ORF">SAMN05421848_1675</name>
</gene>
<proteinExistence type="inferred from homology"/>
<evidence type="ECO:0000256" key="3">
    <source>
        <dbReference type="ARBA" id="ARBA00022679"/>
    </source>
</evidence>